<sequence length="190" mass="20857">MLVGLGALLAFVADAAEPQMTYAFQPSERHAQELAQVACLGPHGVEVERIKAVTTRPNDLEQAFGVVECKPHDFIRGQPLRYSVDCRRRDKHWDCDEGALEFAVALASRTLRVRPGTFDNEFAYDTVQHIAAAGNFQGVPLAEAMRSPCALSAGEKSELIEIRCTGVRIIASQWCPQGGCPRIISVDRSF</sequence>
<feature type="signal peptide" evidence="1">
    <location>
        <begin position="1"/>
        <end position="15"/>
    </location>
</feature>
<accession>I7Z870</accession>
<evidence type="ECO:0000313" key="3">
    <source>
        <dbReference type="Proteomes" id="UP000003704"/>
    </source>
</evidence>
<organism evidence="2 3">
    <name type="scientific">Hydrocarboniphaga effusa AP103</name>
    <dbReference type="NCBI Taxonomy" id="1172194"/>
    <lineage>
        <taxon>Bacteria</taxon>
        <taxon>Pseudomonadati</taxon>
        <taxon>Pseudomonadota</taxon>
        <taxon>Gammaproteobacteria</taxon>
        <taxon>Nevskiales</taxon>
        <taxon>Nevskiaceae</taxon>
        <taxon>Hydrocarboniphaga</taxon>
    </lineage>
</organism>
<dbReference type="AlphaFoldDB" id="I7Z870"/>
<name>I7Z870_9GAMM</name>
<dbReference type="Proteomes" id="UP000003704">
    <property type="component" value="Unassembled WGS sequence"/>
</dbReference>
<protein>
    <submittedName>
        <fullName evidence="2">Uncharacterized protein</fullName>
    </submittedName>
</protein>
<dbReference type="EMBL" id="AKGD01000004">
    <property type="protein sequence ID" value="EIT67847.1"/>
    <property type="molecule type" value="Genomic_DNA"/>
</dbReference>
<reference evidence="2 3" key="1">
    <citation type="journal article" date="2012" name="J. Bacteriol.">
        <title>Genome Sequence of n-Alkane-Degrading Hydrocarboniphaga effusa Strain AP103T (ATCC BAA-332T).</title>
        <authorList>
            <person name="Chang H.K."/>
            <person name="Zylstra G.J."/>
            <person name="Chae J.C."/>
        </authorList>
    </citation>
    <scope>NUCLEOTIDE SEQUENCE [LARGE SCALE GENOMIC DNA]</scope>
    <source>
        <strain evidence="2 3">AP103</strain>
    </source>
</reference>
<gene>
    <name evidence="2" type="ORF">WQQ_42820</name>
</gene>
<evidence type="ECO:0000313" key="2">
    <source>
        <dbReference type="EMBL" id="EIT67847.1"/>
    </source>
</evidence>
<proteinExistence type="predicted"/>
<evidence type="ECO:0000256" key="1">
    <source>
        <dbReference type="SAM" id="SignalP"/>
    </source>
</evidence>
<keyword evidence="1" id="KW-0732">Signal</keyword>
<keyword evidence="3" id="KW-1185">Reference proteome</keyword>
<dbReference type="RefSeq" id="WP_007187217.1">
    <property type="nucleotide sequence ID" value="NZ_AKGD01000004.1"/>
</dbReference>
<feature type="chain" id="PRO_5012135773" evidence="1">
    <location>
        <begin position="16"/>
        <end position="190"/>
    </location>
</feature>
<comment type="caution">
    <text evidence="2">The sequence shown here is derived from an EMBL/GenBank/DDBJ whole genome shotgun (WGS) entry which is preliminary data.</text>
</comment>